<feature type="binding site" evidence="5">
    <location>
        <position position="283"/>
    </location>
    <ligand>
        <name>S-adenosyl-L-methionine</name>
        <dbReference type="ChEBI" id="CHEBI:59789"/>
    </ligand>
</feature>
<dbReference type="InterPro" id="IPR023267">
    <property type="entry name" value="RCMT"/>
</dbReference>
<feature type="binding site" evidence="5">
    <location>
        <position position="301"/>
    </location>
    <ligand>
        <name>S-adenosyl-L-methionine</name>
        <dbReference type="ChEBI" id="CHEBI:59789"/>
    </ligand>
</feature>
<evidence type="ECO:0000256" key="5">
    <source>
        <dbReference type="PROSITE-ProRule" id="PRU01023"/>
    </source>
</evidence>
<comment type="similarity">
    <text evidence="5">Belongs to the class I-like SAM-binding methyltransferase superfamily. RsmB/NOP family.</text>
</comment>
<feature type="domain" description="SAM-dependent MTase RsmB/NOP-type" evidence="6">
    <location>
        <begin position="144"/>
        <end position="402"/>
    </location>
</feature>
<dbReference type="InterPro" id="IPR049560">
    <property type="entry name" value="MeTrfase_RsmB-F_NOP2_cat"/>
</dbReference>
<dbReference type="HOGENOM" id="CLU_005316_0_2_6"/>
<evidence type="ECO:0000313" key="7">
    <source>
        <dbReference type="EMBL" id="EIJ41831.1"/>
    </source>
</evidence>
<evidence type="ECO:0000259" key="6">
    <source>
        <dbReference type="PROSITE" id="PS51686"/>
    </source>
</evidence>
<reference evidence="7 8" key="1">
    <citation type="submission" date="2011-11" db="EMBL/GenBank/DDBJ databases">
        <title>Improved High-Quality Draft sequence of Beggiatoa alba B18lD.</title>
        <authorList>
            <consortium name="US DOE Joint Genome Institute"/>
            <person name="Lucas S."/>
            <person name="Han J."/>
            <person name="Lapidus A."/>
            <person name="Cheng J.-F."/>
            <person name="Goodwin L."/>
            <person name="Pitluck S."/>
            <person name="Peters L."/>
            <person name="Mikhailova N."/>
            <person name="Held B."/>
            <person name="Detter J.C."/>
            <person name="Han C."/>
            <person name="Tapia R."/>
            <person name="Land M."/>
            <person name="Hauser L."/>
            <person name="Kyrpides N."/>
            <person name="Ivanova N."/>
            <person name="Pagani I."/>
            <person name="Samuel K."/>
            <person name="Teske A."/>
            <person name="Mueller J."/>
            <person name="Woyke T."/>
        </authorList>
    </citation>
    <scope>NUCLEOTIDE SEQUENCE [LARGE SCALE GENOMIC DNA]</scope>
    <source>
        <strain evidence="7 8">B18LD</strain>
    </source>
</reference>
<dbReference type="InterPro" id="IPR054728">
    <property type="entry name" value="RsmB-like_ferredoxin"/>
</dbReference>
<dbReference type="PROSITE" id="PS51686">
    <property type="entry name" value="SAM_MT_RSMB_NOP"/>
    <property type="match status" value="1"/>
</dbReference>
<keyword evidence="2 5" id="KW-0808">Transferase</keyword>
<evidence type="ECO:0000256" key="2">
    <source>
        <dbReference type="ARBA" id="ARBA00022679"/>
    </source>
</evidence>
<dbReference type="GO" id="GO:0003723">
    <property type="term" value="F:RNA binding"/>
    <property type="evidence" value="ECO:0007669"/>
    <property type="project" value="UniProtKB-UniRule"/>
</dbReference>
<dbReference type="SUPFAM" id="SSF53335">
    <property type="entry name" value="S-adenosyl-L-methionine-dependent methyltransferases"/>
    <property type="match status" value="1"/>
</dbReference>
<dbReference type="STRING" id="395493.BegalDRAFT_0923"/>
<keyword evidence="1 5" id="KW-0489">Methyltransferase</keyword>
<dbReference type="PANTHER" id="PTHR22807:SF53">
    <property type="entry name" value="RIBOSOMAL RNA SMALL SUBUNIT METHYLTRANSFERASE B-RELATED"/>
    <property type="match status" value="1"/>
</dbReference>
<accession>I3CDY8</accession>
<comment type="caution">
    <text evidence="5">Lacks conserved residue(s) required for the propagation of feature annotation.</text>
</comment>
<dbReference type="Gene3D" id="3.30.70.1170">
    <property type="entry name" value="Sun protein, domain 3"/>
    <property type="match status" value="1"/>
</dbReference>
<dbReference type="eggNOG" id="COG0144">
    <property type="taxonomic scope" value="Bacteria"/>
</dbReference>
<dbReference type="Pfam" id="PF22458">
    <property type="entry name" value="RsmF-B_ferredox"/>
    <property type="match status" value="1"/>
</dbReference>
<dbReference type="InterPro" id="IPR029063">
    <property type="entry name" value="SAM-dependent_MTases_sf"/>
</dbReference>
<name>I3CDY8_9GAMM</name>
<proteinExistence type="inferred from homology"/>
<keyword evidence="4 5" id="KW-0694">RNA-binding</keyword>
<dbReference type="PANTHER" id="PTHR22807">
    <property type="entry name" value="NOP2 YEAST -RELATED NOL1/NOP2/FMU SUN DOMAIN-CONTAINING"/>
    <property type="match status" value="1"/>
</dbReference>
<dbReference type="Gene3D" id="3.40.50.150">
    <property type="entry name" value="Vaccinia Virus protein VP39"/>
    <property type="match status" value="1"/>
</dbReference>
<protein>
    <submittedName>
        <fullName evidence="7">tRNA/rRNA cytosine-C5-methylase</fullName>
    </submittedName>
</protein>
<sequence length="403" mass="45572">MKFHHNLVTAIVHALQAIFIEQQYADKVIERILKSNPRWGARDRAFVAESTYNMVRWWRLLWFVLHETKAPEQPTEAELWQLFGVWALHHHGTLPNWTEVAGLNPTQIHERMNYARGVRALAESIPDWLDAQGSRELPEQWASSLHALNQQAEVVIRANTLKITREALAEHLQQQGIETRPIATDGLILQKRQNLFKTQAFQDGLFELQDTSSQQVAPALTVSAGMRVIDACAGGGGKTLHLAALMQNKGKIIALDVEAWKLKNLQTRAKRAGAHIIESRLIDNRKVIKRLYDSADRLLLDVPCSGLGVLRRNPDTKWKLSAEGLELVRTHQQEILQNYSPLCRQGGQLVYSTCSILPSENQQQIQTFLESQAGRFQLLSESTLFPDVTGFDGFYIAVLERVG</sequence>
<dbReference type="Pfam" id="PF01189">
    <property type="entry name" value="Methyltr_RsmB-F"/>
    <property type="match status" value="1"/>
</dbReference>
<evidence type="ECO:0000256" key="1">
    <source>
        <dbReference type="ARBA" id="ARBA00022603"/>
    </source>
</evidence>
<keyword evidence="3 5" id="KW-0949">S-adenosyl-L-methionine</keyword>
<feature type="active site" description="Nucleophile" evidence="5">
    <location>
        <position position="354"/>
    </location>
</feature>
<evidence type="ECO:0000256" key="4">
    <source>
        <dbReference type="ARBA" id="ARBA00022884"/>
    </source>
</evidence>
<dbReference type="EMBL" id="JH600070">
    <property type="protein sequence ID" value="EIJ41831.1"/>
    <property type="molecule type" value="Genomic_DNA"/>
</dbReference>
<dbReference type="Proteomes" id="UP000005744">
    <property type="component" value="Unassembled WGS sequence"/>
</dbReference>
<dbReference type="PRINTS" id="PR02008">
    <property type="entry name" value="RCMTFAMILY"/>
</dbReference>
<gene>
    <name evidence="7" type="ORF">BegalDRAFT_0923</name>
</gene>
<dbReference type="RefSeq" id="WP_002684114.1">
    <property type="nucleotide sequence ID" value="NZ_JH600070.1"/>
</dbReference>
<dbReference type="GO" id="GO:0008173">
    <property type="term" value="F:RNA methyltransferase activity"/>
    <property type="evidence" value="ECO:0007669"/>
    <property type="project" value="InterPro"/>
</dbReference>
<evidence type="ECO:0000256" key="3">
    <source>
        <dbReference type="ARBA" id="ARBA00022691"/>
    </source>
</evidence>
<dbReference type="GO" id="GO:0001510">
    <property type="term" value="P:RNA methylation"/>
    <property type="evidence" value="ECO:0007669"/>
    <property type="project" value="InterPro"/>
</dbReference>
<feature type="binding site" evidence="5">
    <location>
        <position position="256"/>
    </location>
    <ligand>
        <name>S-adenosyl-L-methionine</name>
        <dbReference type="ChEBI" id="CHEBI:59789"/>
    </ligand>
</feature>
<dbReference type="AlphaFoldDB" id="I3CDY8"/>
<organism evidence="7 8">
    <name type="scientific">Beggiatoa alba B18LD</name>
    <dbReference type="NCBI Taxonomy" id="395493"/>
    <lineage>
        <taxon>Bacteria</taxon>
        <taxon>Pseudomonadati</taxon>
        <taxon>Pseudomonadota</taxon>
        <taxon>Gammaproteobacteria</taxon>
        <taxon>Thiotrichales</taxon>
        <taxon>Thiotrichaceae</taxon>
        <taxon>Beggiatoa</taxon>
    </lineage>
</organism>
<keyword evidence="8" id="KW-1185">Reference proteome</keyword>
<dbReference type="OrthoDB" id="9810297at2"/>
<dbReference type="InterPro" id="IPR001678">
    <property type="entry name" value="MeTrfase_RsmB-F_NOP2_dom"/>
</dbReference>
<evidence type="ECO:0000313" key="8">
    <source>
        <dbReference type="Proteomes" id="UP000005744"/>
    </source>
</evidence>